<evidence type="ECO:0000256" key="3">
    <source>
        <dbReference type="ARBA" id="ARBA00022723"/>
    </source>
</evidence>
<feature type="domain" description="EGF-like" evidence="10 11">
    <location>
        <begin position="669"/>
        <end position="680"/>
    </location>
</feature>
<dbReference type="OrthoDB" id="527990at2759"/>
<gene>
    <name evidence="12" type="ORF">HYH03_012258</name>
</gene>
<dbReference type="GO" id="GO:0005737">
    <property type="term" value="C:cytoplasm"/>
    <property type="evidence" value="ECO:0007669"/>
    <property type="project" value="TreeGrafter"/>
</dbReference>
<feature type="transmembrane region" description="Helical" evidence="9">
    <location>
        <begin position="859"/>
        <end position="882"/>
    </location>
</feature>
<evidence type="ECO:0000256" key="7">
    <source>
        <dbReference type="PIRSR" id="PIRSR601577-2"/>
    </source>
</evidence>
<dbReference type="GO" id="GO:0006508">
    <property type="term" value="P:proteolysis"/>
    <property type="evidence" value="ECO:0007669"/>
    <property type="project" value="UniProtKB-KW"/>
</dbReference>
<feature type="region of interest" description="Disordered" evidence="8">
    <location>
        <begin position="817"/>
        <end position="854"/>
    </location>
</feature>
<dbReference type="SUPFAM" id="SSF55486">
    <property type="entry name" value="Metalloproteases ('zincins'), catalytic domain"/>
    <property type="match status" value="1"/>
</dbReference>
<dbReference type="Proteomes" id="UP000612055">
    <property type="component" value="Unassembled WGS sequence"/>
</dbReference>
<dbReference type="GO" id="GO:0004222">
    <property type="term" value="F:metalloendopeptidase activity"/>
    <property type="evidence" value="ECO:0007669"/>
    <property type="project" value="InterPro"/>
</dbReference>
<protein>
    <recommendedName>
        <fullName evidence="10 11">EGF-like domain-containing protein</fullName>
    </recommendedName>
</protein>
<keyword evidence="3 7" id="KW-0479">Metal-binding</keyword>
<dbReference type="InterPro" id="IPR000742">
    <property type="entry name" value="EGF"/>
</dbReference>
<dbReference type="InterPro" id="IPR001577">
    <property type="entry name" value="Peptidase_M8"/>
</dbReference>
<dbReference type="Pfam" id="PF01457">
    <property type="entry name" value="Peptidase_M8"/>
    <property type="match status" value="1"/>
</dbReference>
<comment type="similarity">
    <text evidence="1">Belongs to the peptidase M8 family.</text>
</comment>
<dbReference type="PROSITE" id="PS00022">
    <property type="entry name" value="EGF_1"/>
    <property type="match status" value="1"/>
</dbReference>
<feature type="compositionally biased region" description="Low complexity" evidence="8">
    <location>
        <begin position="140"/>
        <end position="149"/>
    </location>
</feature>
<evidence type="ECO:0000256" key="5">
    <source>
        <dbReference type="ARBA" id="ARBA00022833"/>
    </source>
</evidence>
<keyword evidence="4" id="KW-0378">Hydrolase</keyword>
<dbReference type="GO" id="GO:0046872">
    <property type="term" value="F:metal ion binding"/>
    <property type="evidence" value="ECO:0007669"/>
    <property type="project" value="UniProtKB-KW"/>
</dbReference>
<reference evidence="12" key="1">
    <citation type="journal article" date="2020" name="bioRxiv">
        <title>Comparative genomics of Chlamydomonas.</title>
        <authorList>
            <person name="Craig R.J."/>
            <person name="Hasan A.R."/>
            <person name="Ness R.W."/>
            <person name="Keightley P.D."/>
        </authorList>
    </citation>
    <scope>NUCLEOTIDE SEQUENCE</scope>
    <source>
        <strain evidence="12">CCAP 11/70</strain>
    </source>
</reference>
<dbReference type="PANTHER" id="PTHR10942">
    <property type="entry name" value="LEISHMANOLYSIN-LIKE PEPTIDASE"/>
    <property type="match status" value="1"/>
</dbReference>
<feature type="compositionally biased region" description="Pro residues" evidence="8">
    <location>
        <begin position="820"/>
        <end position="843"/>
    </location>
</feature>
<keyword evidence="9" id="KW-1133">Transmembrane helix</keyword>
<evidence type="ECO:0000256" key="1">
    <source>
        <dbReference type="ARBA" id="ARBA00005860"/>
    </source>
</evidence>
<dbReference type="EMBL" id="JAEHOE010000075">
    <property type="protein sequence ID" value="KAG2489237.1"/>
    <property type="molecule type" value="Genomic_DNA"/>
</dbReference>
<keyword evidence="13" id="KW-1185">Reference proteome</keyword>
<dbReference type="AlphaFoldDB" id="A0A836BUP7"/>
<evidence type="ECO:0000256" key="2">
    <source>
        <dbReference type="ARBA" id="ARBA00022670"/>
    </source>
</evidence>
<evidence type="ECO:0000259" key="11">
    <source>
        <dbReference type="PROSITE" id="PS01186"/>
    </source>
</evidence>
<evidence type="ECO:0000313" key="13">
    <source>
        <dbReference type="Proteomes" id="UP000612055"/>
    </source>
</evidence>
<organism evidence="12 13">
    <name type="scientific">Edaphochlamys debaryana</name>
    <dbReference type="NCBI Taxonomy" id="47281"/>
    <lineage>
        <taxon>Eukaryota</taxon>
        <taxon>Viridiplantae</taxon>
        <taxon>Chlorophyta</taxon>
        <taxon>core chlorophytes</taxon>
        <taxon>Chlorophyceae</taxon>
        <taxon>CS clade</taxon>
        <taxon>Chlamydomonadales</taxon>
        <taxon>Chlamydomonadales incertae sedis</taxon>
        <taxon>Edaphochlamys</taxon>
    </lineage>
</organism>
<keyword evidence="2" id="KW-0645">Protease</keyword>
<keyword evidence="9" id="KW-0472">Membrane</keyword>
<evidence type="ECO:0000256" key="8">
    <source>
        <dbReference type="SAM" id="MobiDB-lite"/>
    </source>
</evidence>
<dbReference type="GO" id="GO:0016020">
    <property type="term" value="C:membrane"/>
    <property type="evidence" value="ECO:0007669"/>
    <property type="project" value="InterPro"/>
</dbReference>
<keyword evidence="9" id="KW-0812">Transmembrane</keyword>
<dbReference type="GO" id="GO:0007155">
    <property type="term" value="P:cell adhesion"/>
    <property type="evidence" value="ECO:0007669"/>
    <property type="project" value="InterPro"/>
</dbReference>
<dbReference type="PANTHER" id="PTHR10942:SF0">
    <property type="entry name" value="LEISHMANOLYSIN-LIKE PEPTIDASE"/>
    <property type="match status" value="1"/>
</dbReference>
<dbReference type="PROSITE" id="PS01186">
    <property type="entry name" value="EGF_2"/>
    <property type="match status" value="1"/>
</dbReference>
<proteinExistence type="inferred from homology"/>
<feature type="compositionally biased region" description="Gly residues" evidence="8">
    <location>
        <begin position="940"/>
        <end position="951"/>
    </location>
</feature>
<feature type="compositionally biased region" description="Pro residues" evidence="8">
    <location>
        <begin position="74"/>
        <end position="99"/>
    </location>
</feature>
<evidence type="ECO:0000256" key="9">
    <source>
        <dbReference type="SAM" id="Phobius"/>
    </source>
</evidence>
<keyword evidence="5 7" id="KW-0862">Zinc</keyword>
<evidence type="ECO:0000256" key="6">
    <source>
        <dbReference type="ARBA" id="ARBA00023049"/>
    </source>
</evidence>
<feature type="region of interest" description="Disordered" evidence="8">
    <location>
        <begin position="69"/>
        <end position="111"/>
    </location>
</feature>
<comment type="caution">
    <text evidence="12">The sequence shown here is derived from an EMBL/GenBank/DDBJ whole genome shotgun (WGS) entry which is preliminary data.</text>
</comment>
<evidence type="ECO:0000259" key="10">
    <source>
        <dbReference type="PROSITE" id="PS00022"/>
    </source>
</evidence>
<feature type="region of interest" description="Disordered" evidence="8">
    <location>
        <begin position="938"/>
        <end position="967"/>
    </location>
</feature>
<feature type="region of interest" description="Disordered" evidence="8">
    <location>
        <begin position="140"/>
        <end position="178"/>
    </location>
</feature>
<sequence>MLVALGIGAAVAQSPIVFTIEYKLLDSLSANQQVMLKDAVNAAYQTIQRYVLPPKPTSRLLSERVCRTYGTVGSPPPRSPWPPAPPLEPPEPPLLSPPPRARRSLLADPATSSAAEGGAVASGAASALAAAILGASASDSGAGSAAASGSRGGAGAASSQRRRRLQQGAPGSTFQRCYPSFDGTPRLDRCGLAPIMAQHVRSWNGSEAVSLAGTPGEVTDLYLYITAARAGDGTPCTPAGGWNVVTTGTCPTCGMGMEIKPVTCLYDSATGRPTMASINVCPVALDSYSLDTLVARLTWAMLQALGVERVGFYGLRPVAAAGSALVGNMSDGAGNPLEFLATPNVTQVVRSHFSCPSAPGALLEDAFYGRNRLSDSSVVLDTGEVLLDTDYLERSQYVFAGWETSHFQGDILVADFQVTPRAANAPQVTQLTLALLLDTSWYGVNVNNQGYWTWGQGRGCAMALNHCSALVNATSSAGEAPLFCNPDTAGNQTLCAPGYGTVGTCRGDAYFLGASCGLVAALNDDLPTCANRELEISELSDGELAISNMFGWQSGFSSRCANVVWPWSSRKELTIPLTTFPSDSPNPPAGASCFAASCVNGELSYNVLGTWVRCPSGQTVNLTGVVPAGTGLLSGVLGPCPPNADVCASLGCSAATCSPAGGECRGGRCYCRPGWSGPACASSLMQGTSQDLGALASAYALQEISIILRDGLSTFYARQGQFLQLVADSMLQYFSTPIKAQLSVARMDLMSSFPDYELPATPPHIMVVVRFAAASALQASLFEKAFAGGMPAATQAELGRYFSVASNSSAYLGQTVLRASPPPFPPSPPSPPPVPPSPPPTAPPSSDAGGGGLTGDEKVAIGVGVSFGVLLLLTLAVGYCSFRNWQTAQTKLVKHERDRAITRLRREIEEEEKKLLKAAPTRPRAADAPLSHEEIELVEGRGGGGGGGGGPVSAAAEITVGAGGRGK</sequence>
<accession>A0A836BUP7</accession>
<comment type="cofactor">
    <cofactor evidence="7">
        <name>Zn(2+)</name>
        <dbReference type="ChEBI" id="CHEBI:29105"/>
    </cofactor>
    <text evidence="7">Binds 1 zinc ion per subunit.</text>
</comment>
<evidence type="ECO:0000256" key="4">
    <source>
        <dbReference type="ARBA" id="ARBA00022801"/>
    </source>
</evidence>
<evidence type="ECO:0000313" key="12">
    <source>
        <dbReference type="EMBL" id="KAG2489237.1"/>
    </source>
</evidence>
<dbReference type="Gene3D" id="3.90.132.10">
    <property type="entry name" value="Leishmanolysin , domain 2"/>
    <property type="match status" value="1"/>
</dbReference>
<keyword evidence="6 7" id="KW-0482">Metalloprotease</keyword>
<name>A0A836BUP7_9CHLO</name>
<feature type="binding site" evidence="7">
    <location>
        <position position="406"/>
    </location>
    <ligand>
        <name>Zn(2+)</name>
        <dbReference type="ChEBI" id="CHEBI:29105"/>
        <note>catalytic</note>
    </ligand>
</feature>